<dbReference type="InterPro" id="IPR007730">
    <property type="entry name" value="SPOR-like_dom"/>
</dbReference>
<dbReference type="Proteomes" id="UP000199225">
    <property type="component" value="Unassembled WGS sequence"/>
</dbReference>
<gene>
    <name evidence="3" type="ORF">SAMN04490247_0033</name>
</gene>
<evidence type="ECO:0000313" key="3">
    <source>
        <dbReference type="EMBL" id="SDI92644.1"/>
    </source>
</evidence>
<reference evidence="4" key="1">
    <citation type="submission" date="2016-10" db="EMBL/GenBank/DDBJ databases">
        <authorList>
            <person name="Varghese N."/>
            <person name="Submissions S."/>
        </authorList>
    </citation>
    <scope>NUCLEOTIDE SEQUENCE [LARGE SCALE GENOMIC DNA]</scope>
    <source>
        <strain evidence="4">DSM 4771</strain>
    </source>
</reference>
<dbReference type="Pfam" id="PF05036">
    <property type="entry name" value="SPOR"/>
    <property type="match status" value="1"/>
</dbReference>
<keyword evidence="1" id="KW-0812">Transmembrane</keyword>
<accession>A0A1G8PJH8</accession>
<sequence>MKKKHKIFSKKRSRPFSWKSTLVSVGAAFLLSLGMGLLLMRLFVSVDPSSSGVENDDKEVSMAQEKKAETVKVEADVFVIQTGAFSTEEEANGWKDKLVSAGTPALVWNRGEYYYLFIGQAPSKEEAQAIAAGIDKETYVKEWNVTGEMKTDQPEKAKELVRQVENGKIPGSEDAEAVWGEDYDIPQPADELGILAWLHFFEKQLFS</sequence>
<dbReference type="GO" id="GO:0042834">
    <property type="term" value="F:peptidoglycan binding"/>
    <property type="evidence" value="ECO:0007669"/>
    <property type="project" value="InterPro"/>
</dbReference>
<evidence type="ECO:0000313" key="4">
    <source>
        <dbReference type="Proteomes" id="UP000199225"/>
    </source>
</evidence>
<dbReference type="Gene3D" id="3.30.70.1070">
    <property type="entry name" value="Sporulation related repeat"/>
    <property type="match status" value="1"/>
</dbReference>
<evidence type="ECO:0000259" key="2">
    <source>
        <dbReference type="PROSITE" id="PS51724"/>
    </source>
</evidence>
<dbReference type="SUPFAM" id="SSF110997">
    <property type="entry name" value="Sporulation related repeat"/>
    <property type="match status" value="1"/>
</dbReference>
<feature type="transmembrane region" description="Helical" evidence="1">
    <location>
        <begin position="21"/>
        <end position="44"/>
    </location>
</feature>
<keyword evidence="1" id="KW-0472">Membrane</keyword>
<organism evidence="3 4">
    <name type="scientific">Salimicrobium halophilum</name>
    <dbReference type="NCBI Taxonomy" id="86666"/>
    <lineage>
        <taxon>Bacteria</taxon>
        <taxon>Bacillati</taxon>
        <taxon>Bacillota</taxon>
        <taxon>Bacilli</taxon>
        <taxon>Bacillales</taxon>
        <taxon>Bacillaceae</taxon>
        <taxon>Salimicrobium</taxon>
    </lineage>
</organism>
<keyword evidence="1" id="KW-1133">Transmembrane helix</keyword>
<feature type="domain" description="SPOR" evidence="2">
    <location>
        <begin position="72"/>
        <end position="147"/>
    </location>
</feature>
<dbReference type="InterPro" id="IPR036680">
    <property type="entry name" value="SPOR-like_sf"/>
</dbReference>
<keyword evidence="4" id="KW-1185">Reference proteome</keyword>
<name>A0A1G8PJH8_9BACI</name>
<dbReference type="STRING" id="86666.SAMN04490247_0033"/>
<dbReference type="EMBL" id="FNEV01000001">
    <property type="protein sequence ID" value="SDI92644.1"/>
    <property type="molecule type" value="Genomic_DNA"/>
</dbReference>
<dbReference type="AlphaFoldDB" id="A0A1G8PJH8"/>
<proteinExistence type="predicted"/>
<dbReference type="RefSeq" id="WP_093190559.1">
    <property type="nucleotide sequence ID" value="NZ_FNEV01000001.1"/>
</dbReference>
<protein>
    <submittedName>
        <fullName evidence="3">Sporulation related domain-containing protein</fullName>
    </submittedName>
</protein>
<dbReference type="OrthoDB" id="2969309at2"/>
<evidence type="ECO:0000256" key="1">
    <source>
        <dbReference type="SAM" id="Phobius"/>
    </source>
</evidence>
<dbReference type="PROSITE" id="PS51724">
    <property type="entry name" value="SPOR"/>
    <property type="match status" value="1"/>
</dbReference>